<dbReference type="PANTHER" id="PTHR33240">
    <property type="entry name" value="OS08G0508500 PROTEIN"/>
    <property type="match status" value="1"/>
</dbReference>
<dbReference type="CDD" id="cd00303">
    <property type="entry name" value="retropepsin_like"/>
    <property type="match status" value="1"/>
</dbReference>
<sequence>MPHDDALVITLELASTIFLKVLVDTGSAVNVVSQKTLRSISQPTPVIDHQTTHLNSFKGKSVRTLGIVALTTKTYDVELETRFTVVDHFMPFDAIVGRPRLHQMKRSLRFTTNA</sequence>
<dbReference type="PROSITE" id="PS00141">
    <property type="entry name" value="ASP_PROTEASE"/>
    <property type="match status" value="1"/>
</dbReference>
<dbReference type="AlphaFoldDB" id="A0A8S9P867"/>
<evidence type="ECO:0000313" key="1">
    <source>
        <dbReference type="EMBL" id="KAF3511135.1"/>
    </source>
</evidence>
<dbReference type="Proteomes" id="UP000712600">
    <property type="component" value="Unassembled WGS sequence"/>
</dbReference>
<dbReference type="SUPFAM" id="SSF50630">
    <property type="entry name" value="Acid proteases"/>
    <property type="match status" value="1"/>
</dbReference>
<protein>
    <recommendedName>
        <fullName evidence="3">Peptidase A2 domain-containing protein</fullName>
    </recommendedName>
</protein>
<dbReference type="GO" id="GO:0004190">
    <property type="term" value="F:aspartic-type endopeptidase activity"/>
    <property type="evidence" value="ECO:0007669"/>
    <property type="project" value="InterPro"/>
</dbReference>
<dbReference type="InterPro" id="IPR001969">
    <property type="entry name" value="Aspartic_peptidase_AS"/>
</dbReference>
<dbReference type="PANTHER" id="PTHR33240:SF8">
    <property type="entry name" value="OS03G0439900 PROTEIN"/>
    <property type="match status" value="1"/>
</dbReference>
<dbReference type="GO" id="GO:0006508">
    <property type="term" value="P:proteolysis"/>
    <property type="evidence" value="ECO:0007669"/>
    <property type="project" value="InterPro"/>
</dbReference>
<accession>A0A8S9P867</accession>
<name>A0A8S9P867_BRACR</name>
<organism evidence="1 2">
    <name type="scientific">Brassica cretica</name>
    <name type="common">Mustard</name>
    <dbReference type="NCBI Taxonomy" id="69181"/>
    <lineage>
        <taxon>Eukaryota</taxon>
        <taxon>Viridiplantae</taxon>
        <taxon>Streptophyta</taxon>
        <taxon>Embryophyta</taxon>
        <taxon>Tracheophyta</taxon>
        <taxon>Spermatophyta</taxon>
        <taxon>Magnoliopsida</taxon>
        <taxon>eudicotyledons</taxon>
        <taxon>Gunneridae</taxon>
        <taxon>Pentapetalae</taxon>
        <taxon>rosids</taxon>
        <taxon>malvids</taxon>
        <taxon>Brassicales</taxon>
        <taxon>Brassicaceae</taxon>
        <taxon>Brassiceae</taxon>
        <taxon>Brassica</taxon>
    </lineage>
</organism>
<gene>
    <name evidence="1" type="ORF">F2Q69_00005215</name>
</gene>
<comment type="caution">
    <text evidence="1">The sequence shown here is derived from an EMBL/GenBank/DDBJ whole genome shotgun (WGS) entry which is preliminary data.</text>
</comment>
<reference evidence="1" key="1">
    <citation type="submission" date="2019-12" db="EMBL/GenBank/DDBJ databases">
        <title>Genome sequencing and annotation of Brassica cretica.</title>
        <authorList>
            <person name="Studholme D.J."/>
            <person name="Sarris P."/>
        </authorList>
    </citation>
    <scope>NUCLEOTIDE SEQUENCE</scope>
    <source>
        <strain evidence="1">PFS-109/04</strain>
        <tissue evidence="1">Leaf</tissue>
    </source>
</reference>
<evidence type="ECO:0008006" key="3">
    <source>
        <dbReference type="Google" id="ProtNLM"/>
    </source>
</evidence>
<dbReference type="Gene3D" id="2.40.70.10">
    <property type="entry name" value="Acid Proteases"/>
    <property type="match status" value="1"/>
</dbReference>
<proteinExistence type="predicted"/>
<evidence type="ECO:0000313" key="2">
    <source>
        <dbReference type="Proteomes" id="UP000712600"/>
    </source>
</evidence>
<dbReference type="InterPro" id="IPR021109">
    <property type="entry name" value="Peptidase_aspartic_dom_sf"/>
</dbReference>
<dbReference type="EMBL" id="QGKX02001521">
    <property type="protein sequence ID" value="KAF3511135.1"/>
    <property type="molecule type" value="Genomic_DNA"/>
</dbReference>